<proteinExistence type="predicted"/>
<evidence type="ECO:0000313" key="2">
    <source>
        <dbReference type="EMBL" id="PXX65242.1"/>
    </source>
</evidence>
<organism evidence="2 3">
    <name type="scientific">Nocardia tenerifensis</name>
    <dbReference type="NCBI Taxonomy" id="228006"/>
    <lineage>
        <taxon>Bacteria</taxon>
        <taxon>Bacillati</taxon>
        <taxon>Actinomycetota</taxon>
        <taxon>Actinomycetes</taxon>
        <taxon>Mycobacteriales</taxon>
        <taxon>Nocardiaceae</taxon>
        <taxon>Nocardia</taxon>
    </lineage>
</organism>
<dbReference type="Pfam" id="PF01965">
    <property type="entry name" value="DJ-1_PfpI"/>
    <property type="match status" value="1"/>
</dbReference>
<name>A0A318K6E8_9NOCA</name>
<dbReference type="SUPFAM" id="SSF52317">
    <property type="entry name" value="Class I glutamine amidotransferase-like"/>
    <property type="match status" value="1"/>
</dbReference>
<dbReference type="InterPro" id="IPR002818">
    <property type="entry name" value="DJ-1/PfpI"/>
</dbReference>
<gene>
    <name evidence="2" type="ORF">DFR70_104304</name>
</gene>
<dbReference type="OrthoDB" id="6003696at2"/>
<comment type="caution">
    <text evidence="2">The sequence shown here is derived from an EMBL/GenBank/DDBJ whole genome shotgun (WGS) entry which is preliminary data.</text>
</comment>
<dbReference type="RefSeq" id="WP_040739644.1">
    <property type="nucleotide sequence ID" value="NZ_QJKF01000004.1"/>
</dbReference>
<evidence type="ECO:0000259" key="1">
    <source>
        <dbReference type="Pfam" id="PF01965"/>
    </source>
</evidence>
<dbReference type="AlphaFoldDB" id="A0A318K6E8"/>
<dbReference type="InterPro" id="IPR029062">
    <property type="entry name" value="Class_I_gatase-like"/>
</dbReference>
<sequence length="214" mass="23197">MNERTVHVAVYDTFADWEIGATTAHINRTTWQREPGTWRTKTVGLTKDPITTLGGMRIVPDMALADLTPADSAMLILAGADTWEGEELMPFARKAREFLDAGVPVAAICGATLGLARAGLLDTRRHTSNVREFLLYSGYGGADHYVDEAAVTDGDLITAGGTSPFEFARAALGRLGVYEPHVLDGWYRLYGHSDPAGWAVLAEYEERRSAAPVG</sequence>
<dbReference type="Proteomes" id="UP000247569">
    <property type="component" value="Unassembled WGS sequence"/>
</dbReference>
<reference evidence="2 3" key="1">
    <citation type="submission" date="2018-05" db="EMBL/GenBank/DDBJ databases">
        <title>Genomic Encyclopedia of Type Strains, Phase IV (KMG-IV): sequencing the most valuable type-strain genomes for metagenomic binning, comparative biology and taxonomic classification.</title>
        <authorList>
            <person name="Goeker M."/>
        </authorList>
    </citation>
    <scope>NUCLEOTIDE SEQUENCE [LARGE SCALE GENOMIC DNA]</scope>
    <source>
        <strain evidence="2 3">DSM 44704</strain>
    </source>
</reference>
<accession>A0A318K6E8</accession>
<dbReference type="EMBL" id="QJKF01000004">
    <property type="protein sequence ID" value="PXX65242.1"/>
    <property type="molecule type" value="Genomic_DNA"/>
</dbReference>
<evidence type="ECO:0000313" key="3">
    <source>
        <dbReference type="Proteomes" id="UP000247569"/>
    </source>
</evidence>
<keyword evidence="3" id="KW-1185">Reference proteome</keyword>
<feature type="domain" description="DJ-1/PfpI" evidence="1">
    <location>
        <begin position="5"/>
        <end position="172"/>
    </location>
</feature>
<dbReference type="Gene3D" id="3.40.50.880">
    <property type="match status" value="1"/>
</dbReference>
<protein>
    <submittedName>
        <fullName evidence="2">DJ-1/PfpI family protein</fullName>
    </submittedName>
</protein>
<dbReference type="CDD" id="cd03140">
    <property type="entry name" value="GATase1_PfpI_3"/>
    <property type="match status" value="1"/>
</dbReference>